<dbReference type="PROSITE" id="PS51900">
    <property type="entry name" value="CB"/>
    <property type="match status" value="1"/>
</dbReference>
<evidence type="ECO:0000313" key="5">
    <source>
        <dbReference type="EMBL" id="RJF32050.1"/>
    </source>
</evidence>
<protein>
    <recommendedName>
        <fullName evidence="4">Core-binding (CB) domain-containing protein</fullName>
    </recommendedName>
</protein>
<name>A0A3A3EDR5_9GAMM</name>
<dbReference type="Proteomes" id="UP000265938">
    <property type="component" value="Unassembled WGS sequence"/>
</dbReference>
<dbReference type="InterPro" id="IPR044068">
    <property type="entry name" value="CB"/>
</dbReference>
<accession>A0A3A3EDR5</accession>
<dbReference type="InterPro" id="IPR011010">
    <property type="entry name" value="DNA_brk_join_enz"/>
</dbReference>
<sequence>MIQEYIEERRLKGISEKTLELEEAYISLFLSFVEGQYEKSLELYEIRSSDVTRFLDEQSENNSDHTIIRKISVLRNWFDYLWRMNKIPIDYMAKFKYHRVLDPGKSTIDFSYQQLLEGKEKVLRSDISLNAKVVFLLIMRGIRVRDIRSFTLDWMGEEEGVTTLIFNGGMEREFHVIFTEPEEIIILSDAKIQAIFRGVPYLVSTRIVGEGAYTQFTENAMHTALSRLQEVLGLPVTAEKVRKSYLSYLINEKGYTIDDLVHHLGFRWETAAGVKKSIIES</sequence>
<gene>
    <name evidence="5" type="ORF">D4741_19970</name>
</gene>
<dbReference type="Pfam" id="PF02899">
    <property type="entry name" value="Phage_int_SAM_1"/>
    <property type="match status" value="1"/>
</dbReference>
<keyword evidence="1" id="KW-0229">DNA integration</keyword>
<evidence type="ECO:0000256" key="1">
    <source>
        <dbReference type="ARBA" id="ARBA00022908"/>
    </source>
</evidence>
<feature type="domain" description="Core-binding (CB)" evidence="4">
    <location>
        <begin position="1"/>
        <end position="82"/>
    </location>
</feature>
<comment type="caution">
    <text evidence="5">The sequence shown here is derived from an EMBL/GenBank/DDBJ whole genome shotgun (WGS) entry which is preliminary data.</text>
</comment>
<dbReference type="InterPro" id="IPR004107">
    <property type="entry name" value="Integrase_SAM-like_N"/>
</dbReference>
<dbReference type="Gene3D" id="1.10.150.130">
    <property type="match status" value="1"/>
</dbReference>
<dbReference type="EMBL" id="QYSE01000009">
    <property type="protein sequence ID" value="RJF32050.1"/>
    <property type="molecule type" value="Genomic_DNA"/>
</dbReference>
<evidence type="ECO:0000313" key="6">
    <source>
        <dbReference type="Proteomes" id="UP000265938"/>
    </source>
</evidence>
<dbReference type="GO" id="GO:0003677">
    <property type="term" value="F:DNA binding"/>
    <property type="evidence" value="ECO:0007669"/>
    <property type="project" value="UniProtKB-UniRule"/>
</dbReference>
<proteinExistence type="predicted"/>
<evidence type="ECO:0000256" key="2">
    <source>
        <dbReference type="ARBA" id="ARBA00023125"/>
    </source>
</evidence>
<dbReference type="GO" id="GO:0015074">
    <property type="term" value="P:DNA integration"/>
    <property type="evidence" value="ECO:0007669"/>
    <property type="project" value="UniProtKB-KW"/>
</dbReference>
<dbReference type="AlphaFoldDB" id="A0A3A3EDR5"/>
<dbReference type="SUPFAM" id="SSF56349">
    <property type="entry name" value="DNA breaking-rejoining enzymes"/>
    <property type="match status" value="1"/>
</dbReference>
<dbReference type="InterPro" id="IPR010998">
    <property type="entry name" value="Integrase_recombinase_N"/>
</dbReference>
<evidence type="ECO:0000259" key="4">
    <source>
        <dbReference type="PROSITE" id="PS51900"/>
    </source>
</evidence>
<reference evidence="5 6" key="1">
    <citation type="submission" date="2018-09" db="EMBL/GenBank/DDBJ databases">
        <title>Identification of marine bacteria producing industrial enzymes.</title>
        <authorList>
            <person name="Cheng T.H."/>
            <person name="Saidin J."/>
            <person name="Muhd D.D."/>
            <person name="Isa M.N.M."/>
            <person name="Bakar M.F.A."/>
            <person name="Ismail N."/>
        </authorList>
    </citation>
    <scope>NUCLEOTIDE SEQUENCE [LARGE SCALE GENOMIC DNA]</scope>
    <source>
        <strain evidence="5 6">MNAD 1.6</strain>
    </source>
</reference>
<organism evidence="5 6">
    <name type="scientific">Pseudoalteromonas gelatinilytica</name>
    <dbReference type="NCBI Taxonomy" id="1703256"/>
    <lineage>
        <taxon>Bacteria</taxon>
        <taxon>Pseudomonadati</taxon>
        <taxon>Pseudomonadota</taxon>
        <taxon>Gammaproteobacteria</taxon>
        <taxon>Alteromonadales</taxon>
        <taxon>Pseudoalteromonadaceae</taxon>
        <taxon>Pseudoalteromonas</taxon>
    </lineage>
</organism>
<keyword evidence="2 3" id="KW-0238">DNA-binding</keyword>
<evidence type="ECO:0000256" key="3">
    <source>
        <dbReference type="PROSITE-ProRule" id="PRU01248"/>
    </source>
</evidence>